<evidence type="ECO:0000313" key="3">
    <source>
        <dbReference type="Proteomes" id="UP001458415"/>
    </source>
</evidence>
<name>A0ABV1WCA7_9ACTN</name>
<sequence>MGTQGAPRPGATALGSWLGPVLLAGVLTAGCGGAAGAGHSAAPGTPPPPSPRVTPREELCARIVAHWALRVLDGDTYGDYQSMGLSNGQYEILRRVVDAARSVRQRQGPWRRTS</sequence>
<organism evidence="2 3">
    <name type="scientific">Streptomyces carpinensis</name>
    <dbReference type="NCBI Taxonomy" id="66369"/>
    <lineage>
        <taxon>Bacteria</taxon>
        <taxon>Bacillati</taxon>
        <taxon>Actinomycetota</taxon>
        <taxon>Actinomycetes</taxon>
        <taxon>Kitasatosporales</taxon>
        <taxon>Streptomycetaceae</taxon>
        <taxon>Streptomyces</taxon>
    </lineage>
</organism>
<proteinExistence type="predicted"/>
<protein>
    <recommendedName>
        <fullName evidence="4">Lipoprotein</fullName>
    </recommendedName>
</protein>
<feature type="region of interest" description="Disordered" evidence="1">
    <location>
        <begin position="34"/>
        <end position="54"/>
    </location>
</feature>
<dbReference type="Proteomes" id="UP001458415">
    <property type="component" value="Unassembled WGS sequence"/>
</dbReference>
<comment type="caution">
    <text evidence="2">The sequence shown here is derived from an EMBL/GenBank/DDBJ whole genome shotgun (WGS) entry which is preliminary data.</text>
</comment>
<gene>
    <name evidence="2" type="ORF">ABT317_33660</name>
</gene>
<keyword evidence="3" id="KW-1185">Reference proteome</keyword>
<reference evidence="2 3" key="1">
    <citation type="submission" date="2024-06" db="EMBL/GenBank/DDBJ databases">
        <title>The Natural Products Discovery Center: Release of the First 8490 Sequenced Strains for Exploring Actinobacteria Biosynthetic Diversity.</title>
        <authorList>
            <person name="Kalkreuter E."/>
            <person name="Kautsar S.A."/>
            <person name="Yang D."/>
            <person name="Bader C.D."/>
            <person name="Teijaro C.N."/>
            <person name="Fluegel L."/>
            <person name="Davis C.M."/>
            <person name="Simpson J.R."/>
            <person name="Lauterbach L."/>
            <person name="Steele A.D."/>
            <person name="Gui C."/>
            <person name="Meng S."/>
            <person name="Li G."/>
            <person name="Viehrig K."/>
            <person name="Ye F."/>
            <person name="Su P."/>
            <person name="Kiefer A.F."/>
            <person name="Nichols A."/>
            <person name="Cepeda A.J."/>
            <person name="Yan W."/>
            <person name="Fan B."/>
            <person name="Jiang Y."/>
            <person name="Adhikari A."/>
            <person name="Zheng C.-J."/>
            <person name="Schuster L."/>
            <person name="Cowan T.M."/>
            <person name="Smanski M.J."/>
            <person name="Chevrette M.G."/>
            <person name="De Carvalho L.P.S."/>
            <person name="Shen B."/>
        </authorList>
    </citation>
    <scope>NUCLEOTIDE SEQUENCE [LARGE SCALE GENOMIC DNA]</scope>
    <source>
        <strain evidence="2 3">NPDC000634</strain>
    </source>
</reference>
<dbReference type="RefSeq" id="WP_341868658.1">
    <property type="nucleotide sequence ID" value="NZ_MUBM01000014.1"/>
</dbReference>
<evidence type="ECO:0008006" key="4">
    <source>
        <dbReference type="Google" id="ProtNLM"/>
    </source>
</evidence>
<evidence type="ECO:0000256" key="1">
    <source>
        <dbReference type="SAM" id="MobiDB-lite"/>
    </source>
</evidence>
<evidence type="ECO:0000313" key="2">
    <source>
        <dbReference type="EMBL" id="MER6981786.1"/>
    </source>
</evidence>
<accession>A0ABV1WCA7</accession>
<dbReference type="EMBL" id="JBEPCU010000852">
    <property type="protein sequence ID" value="MER6981786.1"/>
    <property type="molecule type" value="Genomic_DNA"/>
</dbReference>